<keyword evidence="2" id="KW-1003">Cell membrane</keyword>
<comment type="subcellular location">
    <subcellularLocation>
        <location evidence="1">Cell membrane</location>
        <topology evidence="1">Multi-pass membrane protein</topology>
    </subcellularLocation>
</comment>
<evidence type="ECO:0000256" key="2">
    <source>
        <dbReference type="ARBA" id="ARBA00022475"/>
    </source>
</evidence>
<keyword evidence="3 6" id="KW-0812">Transmembrane</keyword>
<name>A0ABP8X1I4_9PSEU</name>
<dbReference type="InterPro" id="IPR018649">
    <property type="entry name" value="SHOCT"/>
</dbReference>
<evidence type="ECO:0000256" key="3">
    <source>
        <dbReference type="ARBA" id="ARBA00022692"/>
    </source>
</evidence>
<dbReference type="InterPro" id="IPR027379">
    <property type="entry name" value="CLS_N"/>
</dbReference>
<dbReference type="Proteomes" id="UP001500325">
    <property type="component" value="Unassembled WGS sequence"/>
</dbReference>
<evidence type="ECO:0000259" key="8">
    <source>
        <dbReference type="Pfam" id="PF13396"/>
    </source>
</evidence>
<evidence type="ECO:0000256" key="4">
    <source>
        <dbReference type="ARBA" id="ARBA00022989"/>
    </source>
</evidence>
<keyword evidence="10" id="KW-1185">Reference proteome</keyword>
<evidence type="ECO:0000313" key="9">
    <source>
        <dbReference type="EMBL" id="GAA4697134.1"/>
    </source>
</evidence>
<dbReference type="EMBL" id="BAABIC010000013">
    <property type="protein sequence ID" value="GAA4697134.1"/>
    <property type="molecule type" value="Genomic_DNA"/>
</dbReference>
<feature type="domain" description="SHOCT" evidence="7">
    <location>
        <begin position="108"/>
        <end position="134"/>
    </location>
</feature>
<accession>A0ABP8X1I4</accession>
<evidence type="ECO:0000256" key="5">
    <source>
        <dbReference type="ARBA" id="ARBA00023136"/>
    </source>
</evidence>
<feature type="transmembrane region" description="Helical" evidence="6">
    <location>
        <begin position="49"/>
        <end position="69"/>
    </location>
</feature>
<evidence type="ECO:0000256" key="6">
    <source>
        <dbReference type="SAM" id="Phobius"/>
    </source>
</evidence>
<comment type="caution">
    <text evidence="9">The sequence shown here is derived from an EMBL/GenBank/DDBJ whole genome shotgun (WGS) entry which is preliminary data.</text>
</comment>
<keyword evidence="5 6" id="KW-0472">Membrane</keyword>
<reference evidence="10" key="1">
    <citation type="journal article" date="2019" name="Int. J. Syst. Evol. Microbiol.">
        <title>The Global Catalogue of Microorganisms (GCM) 10K type strain sequencing project: providing services to taxonomists for standard genome sequencing and annotation.</title>
        <authorList>
            <consortium name="The Broad Institute Genomics Platform"/>
            <consortium name="The Broad Institute Genome Sequencing Center for Infectious Disease"/>
            <person name="Wu L."/>
            <person name="Ma J."/>
        </authorList>
    </citation>
    <scope>NUCLEOTIDE SEQUENCE [LARGE SCALE GENOMIC DNA]</scope>
    <source>
        <strain evidence="10">JCM 18055</strain>
    </source>
</reference>
<dbReference type="RefSeq" id="WP_345382050.1">
    <property type="nucleotide sequence ID" value="NZ_BAABIC010000013.1"/>
</dbReference>
<dbReference type="Pfam" id="PF09851">
    <property type="entry name" value="SHOCT"/>
    <property type="match status" value="1"/>
</dbReference>
<protein>
    <submittedName>
        <fullName evidence="9">SHOCT domain-containing protein</fullName>
    </submittedName>
</protein>
<dbReference type="Pfam" id="PF13396">
    <property type="entry name" value="PLDc_N"/>
    <property type="match status" value="1"/>
</dbReference>
<evidence type="ECO:0000313" key="10">
    <source>
        <dbReference type="Proteomes" id="UP001500325"/>
    </source>
</evidence>
<evidence type="ECO:0000256" key="1">
    <source>
        <dbReference type="ARBA" id="ARBA00004651"/>
    </source>
</evidence>
<sequence length="144" mass="16052">MLLAQSQYPLLDLFWTMLVFFGFVLWFWLMFVIFGDIFRRDDIGGWGKAGWTVLIIILPIVGSLVYLIAEGRKMGERREADVAAARNAYERDVRRIAGANGTTGGPTEQIAEAKRLLDQGAITPDEYEALKATALGRSLGEPAR</sequence>
<proteinExistence type="predicted"/>
<evidence type="ECO:0000259" key="7">
    <source>
        <dbReference type="Pfam" id="PF09851"/>
    </source>
</evidence>
<gene>
    <name evidence="9" type="ORF">GCM10023215_39100</name>
</gene>
<feature type="transmembrane region" description="Helical" evidence="6">
    <location>
        <begin position="12"/>
        <end position="34"/>
    </location>
</feature>
<keyword evidence="4 6" id="KW-1133">Transmembrane helix</keyword>
<organism evidence="9 10">
    <name type="scientific">Pseudonocardia yuanmonensis</name>
    <dbReference type="NCBI Taxonomy" id="1095914"/>
    <lineage>
        <taxon>Bacteria</taxon>
        <taxon>Bacillati</taxon>
        <taxon>Actinomycetota</taxon>
        <taxon>Actinomycetes</taxon>
        <taxon>Pseudonocardiales</taxon>
        <taxon>Pseudonocardiaceae</taxon>
        <taxon>Pseudonocardia</taxon>
    </lineage>
</organism>
<feature type="domain" description="Cardiolipin synthase N-terminal" evidence="8">
    <location>
        <begin position="24"/>
        <end position="69"/>
    </location>
</feature>